<evidence type="ECO:0000313" key="1">
    <source>
        <dbReference type="EMBL" id="GAA2418937.1"/>
    </source>
</evidence>
<dbReference type="EMBL" id="BAAARW010000012">
    <property type="protein sequence ID" value="GAA2418937.1"/>
    <property type="molecule type" value="Genomic_DNA"/>
</dbReference>
<keyword evidence="2" id="KW-1185">Reference proteome</keyword>
<accession>A0ABP5W5P1</accession>
<sequence>MATYPPDGCTFEVTYTLGRRGMGHESFPDVYALGRWFKEMERRGALAPEDFRTPDEDGRNGYRIVCVTDSERVAISYFHPRLVMGRIEGAAHAAAAD</sequence>
<evidence type="ECO:0008006" key="3">
    <source>
        <dbReference type="Google" id="ProtNLM"/>
    </source>
</evidence>
<reference evidence="2" key="1">
    <citation type="journal article" date="2019" name="Int. J. Syst. Evol. Microbiol.">
        <title>The Global Catalogue of Microorganisms (GCM) 10K type strain sequencing project: providing services to taxonomists for standard genome sequencing and annotation.</title>
        <authorList>
            <consortium name="The Broad Institute Genomics Platform"/>
            <consortium name="The Broad Institute Genome Sequencing Center for Infectious Disease"/>
            <person name="Wu L."/>
            <person name="Ma J."/>
        </authorList>
    </citation>
    <scope>NUCLEOTIDE SEQUENCE [LARGE SCALE GENOMIC DNA]</scope>
    <source>
        <strain evidence="2">JCM 3325</strain>
    </source>
</reference>
<gene>
    <name evidence="1" type="ORF">GCM10010191_32240</name>
</gene>
<protein>
    <recommendedName>
        <fullName evidence="3">DUF4242 domain-containing protein</fullName>
    </recommendedName>
</protein>
<organism evidence="1 2">
    <name type="scientific">Actinomadura vinacea</name>
    <dbReference type="NCBI Taxonomy" id="115336"/>
    <lineage>
        <taxon>Bacteria</taxon>
        <taxon>Bacillati</taxon>
        <taxon>Actinomycetota</taxon>
        <taxon>Actinomycetes</taxon>
        <taxon>Streptosporangiales</taxon>
        <taxon>Thermomonosporaceae</taxon>
        <taxon>Actinomadura</taxon>
    </lineage>
</organism>
<dbReference type="RefSeq" id="WP_344589775.1">
    <property type="nucleotide sequence ID" value="NZ_BAAARW010000012.1"/>
</dbReference>
<proteinExistence type="predicted"/>
<evidence type="ECO:0000313" key="2">
    <source>
        <dbReference type="Proteomes" id="UP001501231"/>
    </source>
</evidence>
<comment type="caution">
    <text evidence="1">The sequence shown here is derived from an EMBL/GenBank/DDBJ whole genome shotgun (WGS) entry which is preliminary data.</text>
</comment>
<name>A0ABP5W5P1_9ACTN</name>
<dbReference type="Proteomes" id="UP001501231">
    <property type="component" value="Unassembled WGS sequence"/>
</dbReference>